<dbReference type="Pfam" id="PF00111">
    <property type="entry name" value="Fer2"/>
    <property type="match status" value="1"/>
</dbReference>
<keyword evidence="2" id="KW-0560">Oxidoreductase</keyword>
<dbReference type="InterPro" id="IPR006058">
    <property type="entry name" value="2Fe2S_fd_BS"/>
</dbReference>
<dbReference type="InterPro" id="IPR006311">
    <property type="entry name" value="TAT_signal"/>
</dbReference>
<dbReference type="CDD" id="cd00207">
    <property type="entry name" value="fer2"/>
    <property type="match status" value="1"/>
</dbReference>
<dbReference type="RefSeq" id="WP_114790204.1">
    <property type="nucleotide sequence ID" value="NZ_CP139960.1"/>
</dbReference>
<dbReference type="PROSITE" id="PS51318">
    <property type="entry name" value="TAT"/>
    <property type="match status" value="1"/>
</dbReference>
<dbReference type="InterPro" id="IPR001041">
    <property type="entry name" value="2Fe-2S_ferredoxin-type"/>
</dbReference>
<dbReference type="PANTHER" id="PTHR45331">
    <property type="entry name" value="OXIDOREDUCTASE, IRON-SULPHUR BINDING SUBUNIT-RELATED-RELATED"/>
    <property type="match status" value="1"/>
</dbReference>
<organism evidence="6 7">
    <name type="scientific">Niabella yanshanensis</name>
    <dbReference type="NCBI Taxonomy" id="577386"/>
    <lineage>
        <taxon>Bacteria</taxon>
        <taxon>Pseudomonadati</taxon>
        <taxon>Bacteroidota</taxon>
        <taxon>Chitinophagia</taxon>
        <taxon>Chitinophagales</taxon>
        <taxon>Chitinophagaceae</taxon>
        <taxon>Niabella</taxon>
    </lineage>
</organism>
<dbReference type="Proteomes" id="UP001325680">
    <property type="component" value="Chromosome"/>
</dbReference>
<evidence type="ECO:0000256" key="2">
    <source>
        <dbReference type="ARBA" id="ARBA00023002"/>
    </source>
</evidence>
<dbReference type="PANTHER" id="PTHR45331:SF2">
    <property type="entry name" value="OXIDOREDUCTASE WITH IRON-SULFUR SUBUNIT"/>
    <property type="match status" value="1"/>
</dbReference>
<dbReference type="InterPro" id="IPR002888">
    <property type="entry name" value="2Fe-2S-bd"/>
</dbReference>
<feature type="signal peptide" evidence="4">
    <location>
        <begin position="1"/>
        <end position="27"/>
    </location>
</feature>
<accession>A0ABZ0W263</accession>
<dbReference type="InterPro" id="IPR052914">
    <property type="entry name" value="Aldehyde_Oxdr_Iron-Sulfur"/>
</dbReference>
<dbReference type="InterPro" id="IPR019546">
    <property type="entry name" value="TAT_signal_bac_arc"/>
</dbReference>
<dbReference type="PROSITE" id="PS51085">
    <property type="entry name" value="2FE2S_FER_2"/>
    <property type="match status" value="1"/>
</dbReference>
<reference evidence="6 7" key="1">
    <citation type="submission" date="2023-12" db="EMBL/GenBank/DDBJ databases">
        <title>Genome sequencing and assembly of bacterial species from a model synthetic community.</title>
        <authorList>
            <person name="Hogle S.L."/>
        </authorList>
    </citation>
    <scope>NUCLEOTIDE SEQUENCE [LARGE SCALE GENOMIC DNA]</scope>
    <source>
        <strain evidence="6 7">HAMBI_3031</strain>
    </source>
</reference>
<dbReference type="EMBL" id="CP139960">
    <property type="protein sequence ID" value="WQD36582.1"/>
    <property type="molecule type" value="Genomic_DNA"/>
</dbReference>
<evidence type="ECO:0000313" key="7">
    <source>
        <dbReference type="Proteomes" id="UP001325680"/>
    </source>
</evidence>
<dbReference type="Pfam" id="PF10518">
    <property type="entry name" value="TAT_signal"/>
    <property type="match status" value="1"/>
</dbReference>
<sequence length="193" mass="20833">MKSSRRSFIKISGALTALATLPGSVKAFYQDVKKFFVPPKQTIPLTININKKPYKVTADTRTTLLDLLREELQLTGTKKGCDHGQCGACTVHINGERVLSCLTLSAQTVGKEVTTIEGLADGDQLHPMQQAFIECDGFQCGYCTPGQIMSAVACVKEGHTKSVAEIKEFMSGNLCRCGAYNGIVESIQKVAAI</sequence>
<dbReference type="SUPFAM" id="SSF47741">
    <property type="entry name" value="CO dehydrogenase ISP C-domain like"/>
    <property type="match status" value="1"/>
</dbReference>
<keyword evidence="1" id="KW-0479">Metal-binding</keyword>
<feature type="domain" description="2Fe-2S ferredoxin-type" evidence="5">
    <location>
        <begin position="43"/>
        <end position="119"/>
    </location>
</feature>
<evidence type="ECO:0000256" key="3">
    <source>
        <dbReference type="ARBA" id="ARBA00023004"/>
    </source>
</evidence>
<dbReference type="Gene3D" id="3.10.20.30">
    <property type="match status" value="1"/>
</dbReference>
<keyword evidence="7" id="KW-1185">Reference proteome</keyword>
<evidence type="ECO:0000256" key="4">
    <source>
        <dbReference type="SAM" id="SignalP"/>
    </source>
</evidence>
<protein>
    <submittedName>
        <fullName evidence="6">(2Fe-2S)-binding protein</fullName>
    </submittedName>
</protein>
<evidence type="ECO:0000259" key="5">
    <source>
        <dbReference type="PROSITE" id="PS51085"/>
    </source>
</evidence>
<dbReference type="Pfam" id="PF01799">
    <property type="entry name" value="Fer2_2"/>
    <property type="match status" value="1"/>
</dbReference>
<evidence type="ECO:0000313" key="6">
    <source>
        <dbReference type="EMBL" id="WQD36582.1"/>
    </source>
</evidence>
<dbReference type="InterPro" id="IPR036884">
    <property type="entry name" value="2Fe-2S-bd_dom_sf"/>
</dbReference>
<keyword evidence="3" id="KW-0408">Iron</keyword>
<dbReference type="InterPro" id="IPR036010">
    <property type="entry name" value="2Fe-2S_ferredoxin-like_sf"/>
</dbReference>
<proteinExistence type="predicted"/>
<dbReference type="Gene3D" id="1.10.150.120">
    <property type="entry name" value="[2Fe-2S]-binding domain"/>
    <property type="match status" value="1"/>
</dbReference>
<gene>
    <name evidence="6" type="ORF">U0035_12990</name>
</gene>
<dbReference type="PROSITE" id="PS00197">
    <property type="entry name" value="2FE2S_FER_1"/>
    <property type="match status" value="1"/>
</dbReference>
<dbReference type="InterPro" id="IPR012675">
    <property type="entry name" value="Beta-grasp_dom_sf"/>
</dbReference>
<feature type="chain" id="PRO_5045467025" evidence="4">
    <location>
        <begin position="28"/>
        <end position="193"/>
    </location>
</feature>
<keyword evidence="4" id="KW-0732">Signal</keyword>
<name>A0ABZ0W263_9BACT</name>
<evidence type="ECO:0000256" key="1">
    <source>
        <dbReference type="ARBA" id="ARBA00022723"/>
    </source>
</evidence>
<dbReference type="SUPFAM" id="SSF54292">
    <property type="entry name" value="2Fe-2S ferredoxin-like"/>
    <property type="match status" value="1"/>
</dbReference>